<dbReference type="Pfam" id="PF14432">
    <property type="entry name" value="DYW_deaminase"/>
    <property type="match status" value="1"/>
</dbReference>
<dbReference type="PROSITE" id="PS51375">
    <property type="entry name" value="PPR"/>
    <property type="match status" value="2"/>
</dbReference>
<dbReference type="InterPro" id="IPR002885">
    <property type="entry name" value="PPR_rpt"/>
</dbReference>
<sequence>MLYRLLKEPFQAQPPPFPKQPTIISGFPQNSLNQQSFELNHRVVCNHLVDFTRGKNLLKGQSLHAHVIKSGLQTIPLICHHLINFYSKLQLPYCSEQIFRETLVKSSTTWSSIISCFTQNELPFRGLEYFKLMLRNNGMFPDDYIFPCATKSCAMINGHSVGQSVHCLAVKIGFDVNVYVGSSVVDMYAKCGSLVDARKMFDEMPEKNVVSWSGMIYGYAQIGEDEDALRLFKAALWEGLNVNDFTFSSVIRVWSALISMYSKSGMIEGAYQVFDEVLDKNLGMWNAMKSALCFNGGLAWPSRETAGGHEINRRNANATNGVRLGALLTAAGRYQEAAKARKMLRDRGQKKKTGLSWVEEGNRIHTFAAGDRTHEMSEEIYRKLERLGEDMERAGYVADTTYVLKEVDFDEKSQTIRYHSERLAIAFALITFPPKGQLEL</sequence>
<dbReference type="Pfam" id="PF01535">
    <property type="entry name" value="PPR"/>
    <property type="match status" value="4"/>
</dbReference>
<feature type="domain" description="DYW" evidence="4">
    <location>
        <begin position="395"/>
        <end position="436"/>
    </location>
</feature>
<proteinExistence type="inferred from homology"/>
<dbReference type="Proteomes" id="UP001318860">
    <property type="component" value="Unassembled WGS sequence"/>
</dbReference>
<dbReference type="InterPro" id="IPR046960">
    <property type="entry name" value="PPR_At4g14850-like_plant"/>
</dbReference>
<name>A0ABR0UPM8_REHGL</name>
<protein>
    <recommendedName>
        <fullName evidence="4">DYW domain-containing protein</fullName>
    </recommendedName>
</protein>
<dbReference type="InterPro" id="IPR032867">
    <property type="entry name" value="DYW_dom"/>
</dbReference>
<evidence type="ECO:0000256" key="1">
    <source>
        <dbReference type="ARBA" id="ARBA00006643"/>
    </source>
</evidence>
<dbReference type="Gene3D" id="1.25.40.10">
    <property type="entry name" value="Tetratricopeptide repeat domain"/>
    <property type="match status" value="3"/>
</dbReference>
<evidence type="ECO:0000313" key="5">
    <source>
        <dbReference type="EMBL" id="KAK6124640.1"/>
    </source>
</evidence>
<organism evidence="5 6">
    <name type="scientific">Rehmannia glutinosa</name>
    <name type="common">Chinese foxglove</name>
    <dbReference type="NCBI Taxonomy" id="99300"/>
    <lineage>
        <taxon>Eukaryota</taxon>
        <taxon>Viridiplantae</taxon>
        <taxon>Streptophyta</taxon>
        <taxon>Embryophyta</taxon>
        <taxon>Tracheophyta</taxon>
        <taxon>Spermatophyta</taxon>
        <taxon>Magnoliopsida</taxon>
        <taxon>eudicotyledons</taxon>
        <taxon>Gunneridae</taxon>
        <taxon>Pentapetalae</taxon>
        <taxon>asterids</taxon>
        <taxon>lamiids</taxon>
        <taxon>Lamiales</taxon>
        <taxon>Orobanchaceae</taxon>
        <taxon>Rehmannieae</taxon>
        <taxon>Rehmannia</taxon>
    </lineage>
</organism>
<dbReference type="InterPro" id="IPR011990">
    <property type="entry name" value="TPR-like_helical_dom_sf"/>
</dbReference>
<dbReference type="EMBL" id="JABTTQ020002340">
    <property type="protein sequence ID" value="KAK6124640.1"/>
    <property type="molecule type" value="Genomic_DNA"/>
</dbReference>
<gene>
    <name evidence="5" type="ORF">DH2020_041612</name>
</gene>
<feature type="repeat" description="PPR" evidence="3">
    <location>
        <begin position="250"/>
        <end position="284"/>
    </location>
</feature>
<evidence type="ECO:0000313" key="6">
    <source>
        <dbReference type="Proteomes" id="UP001318860"/>
    </source>
</evidence>
<dbReference type="PANTHER" id="PTHR47926">
    <property type="entry name" value="PENTATRICOPEPTIDE REPEAT-CONTAINING PROTEIN"/>
    <property type="match status" value="1"/>
</dbReference>
<comment type="similarity">
    <text evidence="1">Belongs to the PPR family. PCMP-H subfamily.</text>
</comment>
<feature type="repeat" description="PPR" evidence="3">
    <location>
        <begin position="177"/>
        <end position="211"/>
    </location>
</feature>
<evidence type="ECO:0000259" key="4">
    <source>
        <dbReference type="Pfam" id="PF14432"/>
    </source>
</evidence>
<dbReference type="NCBIfam" id="TIGR00756">
    <property type="entry name" value="PPR"/>
    <property type="match status" value="3"/>
</dbReference>
<dbReference type="SUPFAM" id="SSF48452">
    <property type="entry name" value="TPR-like"/>
    <property type="match status" value="1"/>
</dbReference>
<evidence type="ECO:0000256" key="2">
    <source>
        <dbReference type="ARBA" id="ARBA00022737"/>
    </source>
</evidence>
<accession>A0ABR0UPM8</accession>
<keyword evidence="6" id="KW-1185">Reference proteome</keyword>
<keyword evidence="2" id="KW-0677">Repeat</keyword>
<evidence type="ECO:0000256" key="3">
    <source>
        <dbReference type="PROSITE-ProRule" id="PRU00708"/>
    </source>
</evidence>
<comment type="caution">
    <text evidence="5">The sequence shown here is derived from an EMBL/GenBank/DDBJ whole genome shotgun (WGS) entry which is preliminary data.</text>
</comment>
<reference evidence="5 6" key="1">
    <citation type="journal article" date="2021" name="Comput. Struct. Biotechnol. J.">
        <title>De novo genome assembly of the potent medicinal plant Rehmannia glutinosa using nanopore technology.</title>
        <authorList>
            <person name="Ma L."/>
            <person name="Dong C."/>
            <person name="Song C."/>
            <person name="Wang X."/>
            <person name="Zheng X."/>
            <person name="Niu Y."/>
            <person name="Chen S."/>
            <person name="Feng W."/>
        </authorList>
    </citation>
    <scope>NUCLEOTIDE SEQUENCE [LARGE SCALE GENOMIC DNA]</scope>
    <source>
        <strain evidence="5">DH-2019</strain>
    </source>
</reference>